<dbReference type="GO" id="GO:0008410">
    <property type="term" value="F:CoA-transferase activity"/>
    <property type="evidence" value="ECO:0007669"/>
    <property type="project" value="TreeGrafter"/>
</dbReference>
<protein>
    <submittedName>
        <fullName evidence="8">Unannotated protein</fullName>
    </submittedName>
</protein>
<dbReference type="EMBL" id="CAESAI010000034">
    <property type="protein sequence ID" value="CAB4342810.1"/>
    <property type="molecule type" value="Genomic_DNA"/>
</dbReference>
<proteinExistence type="predicted"/>
<gene>
    <name evidence="4" type="ORF">UFOPK2824_00490</name>
    <name evidence="5" type="ORF">UFOPK3037_01548</name>
    <name evidence="6" type="ORF">UFOPK3278_00547</name>
    <name evidence="3" type="ORF">UFOPK3406_01168</name>
    <name evidence="2" type="ORF">UFOPK3925_00730</name>
    <name evidence="7" type="ORF">UFOPK4097_01191</name>
    <name evidence="8" type="ORF">UFOPK4301_00052</name>
</gene>
<dbReference type="EMBL" id="CAFAAO010000029">
    <property type="protein sequence ID" value="CAB4814326.1"/>
    <property type="molecule type" value="Genomic_DNA"/>
</dbReference>
<dbReference type="EMBL" id="CAFBPK010000021">
    <property type="protein sequence ID" value="CAB5025398.1"/>
    <property type="molecule type" value="Genomic_DNA"/>
</dbReference>
<dbReference type="SUPFAM" id="SSF89796">
    <property type="entry name" value="CoA-transferase family III (CaiB/BaiF)"/>
    <property type="match status" value="1"/>
</dbReference>
<dbReference type="InterPro" id="IPR050483">
    <property type="entry name" value="CoA-transferase_III_domain"/>
</dbReference>
<evidence type="ECO:0000313" key="7">
    <source>
        <dbReference type="EMBL" id="CAB5025398.1"/>
    </source>
</evidence>
<dbReference type="PANTHER" id="PTHR48207:SF3">
    <property type="entry name" value="SUCCINATE--HYDROXYMETHYLGLUTARATE COA-TRANSFERASE"/>
    <property type="match status" value="1"/>
</dbReference>
<evidence type="ECO:0000256" key="1">
    <source>
        <dbReference type="ARBA" id="ARBA00022679"/>
    </source>
</evidence>
<evidence type="ECO:0000313" key="6">
    <source>
        <dbReference type="EMBL" id="CAB4847251.1"/>
    </source>
</evidence>
<dbReference type="EMBL" id="CAFBIX010000014">
    <property type="protein sequence ID" value="CAB4847251.1"/>
    <property type="molecule type" value="Genomic_DNA"/>
</dbReference>
<dbReference type="EMBL" id="CAEZZD010000057">
    <property type="protein sequence ID" value="CAB4746923.1"/>
    <property type="molecule type" value="Genomic_DNA"/>
</dbReference>
<keyword evidence="1" id="KW-0808">Transferase</keyword>
<dbReference type="InterPro" id="IPR023606">
    <property type="entry name" value="CoA-Trfase_III_dom_1_sf"/>
</dbReference>
<organism evidence="8">
    <name type="scientific">freshwater metagenome</name>
    <dbReference type="NCBI Taxonomy" id="449393"/>
    <lineage>
        <taxon>unclassified sequences</taxon>
        <taxon>metagenomes</taxon>
        <taxon>ecological metagenomes</taxon>
    </lineage>
</organism>
<dbReference type="Pfam" id="PF02515">
    <property type="entry name" value="CoA_transf_3"/>
    <property type="match status" value="1"/>
</dbReference>
<dbReference type="InterPro" id="IPR003673">
    <property type="entry name" value="CoA-Trfase_fam_III"/>
</dbReference>
<dbReference type="AlphaFoldDB" id="A0A6J7SR32"/>
<dbReference type="Gene3D" id="3.30.1540.10">
    <property type="entry name" value="formyl-coa transferase, domain 3"/>
    <property type="match status" value="1"/>
</dbReference>
<dbReference type="EMBL" id="CAESAD010000003">
    <property type="protein sequence ID" value="CAB4337882.1"/>
    <property type="molecule type" value="Genomic_DNA"/>
</dbReference>
<evidence type="ECO:0000313" key="8">
    <source>
        <dbReference type="EMBL" id="CAB5043884.1"/>
    </source>
</evidence>
<reference evidence="8" key="1">
    <citation type="submission" date="2020-05" db="EMBL/GenBank/DDBJ databases">
        <authorList>
            <person name="Chiriac C."/>
            <person name="Salcher M."/>
            <person name="Ghai R."/>
            <person name="Kavagutti S V."/>
        </authorList>
    </citation>
    <scope>NUCLEOTIDE SEQUENCE</scope>
</reference>
<name>A0A6J7SR32_9ZZZZ</name>
<accession>A0A6J7SR32</accession>
<dbReference type="PANTHER" id="PTHR48207">
    <property type="entry name" value="SUCCINATE--HYDROXYMETHYLGLUTARATE COA-TRANSFERASE"/>
    <property type="match status" value="1"/>
</dbReference>
<evidence type="ECO:0000313" key="2">
    <source>
        <dbReference type="EMBL" id="CAB4337882.1"/>
    </source>
</evidence>
<evidence type="ECO:0000313" key="3">
    <source>
        <dbReference type="EMBL" id="CAB4342810.1"/>
    </source>
</evidence>
<sequence length="369" mass="39184">MGALDGLVVADFTRVLAGPYATMLLGDMGATVIKIERPEVGDDTRHWGPPYDPAGRATYFESVNRNKTSVAIDMTSAEGLAEARELVKRADIVIHNFPPSNSVKFGLDYASVKELKPEVIYCSITGFGSGAGAQMPGYDLLVQAMGGLMSVTGPGPGQPTKVGVALVDVITGMHATIGILAALNHRNLSGEGQEIEVNLLSSLLSAMVNQASSYVSGDVVPGILGNAHPSITPYEVYQTADRPVVIAVGNDGQFAKLCDALGIADVASDPRFLTNPDRVEHRVALNDLLNSEFRKFGADHWWHNLSEVGVPCGPINALDDAFKFAESLGLNPIITMNQDGEARKQVANPITFSKTPVRYAVAPPSLDEA</sequence>
<dbReference type="EMBL" id="CAFBQG010000003">
    <property type="protein sequence ID" value="CAB5043884.1"/>
    <property type="molecule type" value="Genomic_DNA"/>
</dbReference>
<dbReference type="Gene3D" id="3.40.50.10540">
    <property type="entry name" value="Crotonobetainyl-coa:carnitine coa-transferase, domain 1"/>
    <property type="match status" value="1"/>
</dbReference>
<evidence type="ECO:0000313" key="4">
    <source>
        <dbReference type="EMBL" id="CAB4746923.1"/>
    </source>
</evidence>
<dbReference type="InterPro" id="IPR044855">
    <property type="entry name" value="CoA-Trfase_III_dom3_sf"/>
</dbReference>
<evidence type="ECO:0000313" key="5">
    <source>
        <dbReference type="EMBL" id="CAB4814326.1"/>
    </source>
</evidence>